<feature type="domain" description="Anthranilate synthase component I N-terminal" evidence="2">
    <location>
        <begin position="43"/>
        <end position="164"/>
    </location>
</feature>
<dbReference type="GO" id="GO:0046820">
    <property type="term" value="F:4-amino-4-deoxychorismate synthase activity"/>
    <property type="evidence" value="ECO:0007669"/>
    <property type="project" value="UniProtKB-EC"/>
</dbReference>
<organism evidence="3 4">
    <name type="scientific">Paenibacillus aceris</name>
    <dbReference type="NCBI Taxonomy" id="869555"/>
    <lineage>
        <taxon>Bacteria</taxon>
        <taxon>Bacillati</taxon>
        <taxon>Bacillota</taxon>
        <taxon>Bacilli</taxon>
        <taxon>Bacillales</taxon>
        <taxon>Paenibacillaceae</taxon>
        <taxon>Paenibacillus</taxon>
    </lineage>
</organism>
<dbReference type="PANTHER" id="PTHR11236:SF41">
    <property type="entry name" value="AMINODEOXYCHORISMATE SYNTHASE COMPONENT 1"/>
    <property type="match status" value="1"/>
</dbReference>
<dbReference type="InterPro" id="IPR015890">
    <property type="entry name" value="Chorismate_C"/>
</dbReference>
<keyword evidence="3" id="KW-0032">Aminotransferase</keyword>
<evidence type="ECO:0000259" key="1">
    <source>
        <dbReference type="Pfam" id="PF00425"/>
    </source>
</evidence>
<proteinExistence type="predicted"/>
<feature type="domain" description="Chorismate-utilising enzyme C-terminal" evidence="1">
    <location>
        <begin position="240"/>
        <end position="493"/>
    </location>
</feature>
<dbReference type="InterPro" id="IPR019999">
    <property type="entry name" value="Anth_synth_I-like"/>
</dbReference>
<dbReference type="RefSeq" id="WP_167059205.1">
    <property type="nucleotide sequence ID" value="NZ_JAAOZR010000020.1"/>
</dbReference>
<keyword evidence="3" id="KW-0808">Transferase</keyword>
<gene>
    <name evidence="3" type="ORF">J2Z65_006509</name>
</gene>
<comment type="caution">
    <text evidence="3">The sequence shown here is derived from an EMBL/GenBank/DDBJ whole genome shotgun (WGS) entry which is preliminary data.</text>
</comment>
<protein>
    <submittedName>
        <fullName evidence="3">Para-aminobenzoate synthetase component 1</fullName>
        <ecNumber evidence="3">2.6.1.85</ecNumber>
    </submittedName>
</protein>
<evidence type="ECO:0000313" key="3">
    <source>
        <dbReference type="EMBL" id="MBP1967245.1"/>
    </source>
</evidence>
<dbReference type="InterPro" id="IPR006805">
    <property type="entry name" value="Anth_synth_I_N"/>
</dbReference>
<sequence length="511" mass="56832">MILTTLDQWCSWSSSYTMLPYVIKLELEEDRAASWESAWKEASADSFVLESGKGGRYTFLGLQPFSTVHGKGLEAEITTFGKVTRSKGEPLAIVKQWMSSYQSPKVEGAPKFLGGCVGFWSYDVIRTIEKLPVQAADDLPIPDYSFAMYDQVWAVDHLEKSLYIMVHLPLQQDLAADGAYLRGLYAEAQAQADAMLRRWQAIRNTGPGSQPSGPDGTSIAREQLHIDVESIAGIQPAFGKAEFMAAVQRIQAYISQGDVFQVNLSVRQSRRLNTTPEEIYEALRIVNPSPYMGLLRFAGFALVSGSPELLVQLEDGVLRTRPIAGTRPRGKDEQDDLRLAGELIDNEKERAEHVMLVDLERNDLGRISKYGSVHVKDFMVIEYYSHVMHIVSEVVGELAEGKDAYDVIAATFPGGTITGAPKIRTMEIIEELEPVRRGPYTGSMGWIDYNGNMEFNIIIRTLVAAQGMGHIQAGAGIVIDSIPEREYIESLNKAKAMWKAIEYSERSMSRA</sequence>
<dbReference type="EC" id="2.6.1.85" evidence="3"/>
<dbReference type="Pfam" id="PF00425">
    <property type="entry name" value="Chorismate_bind"/>
    <property type="match status" value="1"/>
</dbReference>
<name>A0ABS4I8Q5_9BACL</name>
<dbReference type="Proteomes" id="UP001519344">
    <property type="component" value="Unassembled WGS sequence"/>
</dbReference>
<evidence type="ECO:0000259" key="2">
    <source>
        <dbReference type="Pfam" id="PF04715"/>
    </source>
</evidence>
<dbReference type="Pfam" id="PF04715">
    <property type="entry name" value="Anth_synt_I_N"/>
    <property type="match status" value="1"/>
</dbReference>
<dbReference type="InterPro" id="IPR005801">
    <property type="entry name" value="ADC_synthase"/>
</dbReference>
<dbReference type="SUPFAM" id="SSF56322">
    <property type="entry name" value="ADC synthase"/>
    <property type="match status" value="1"/>
</dbReference>
<keyword evidence="4" id="KW-1185">Reference proteome</keyword>
<dbReference type="EMBL" id="JAGGKV010000030">
    <property type="protein sequence ID" value="MBP1967245.1"/>
    <property type="molecule type" value="Genomic_DNA"/>
</dbReference>
<dbReference type="Gene3D" id="3.60.120.10">
    <property type="entry name" value="Anthranilate synthase"/>
    <property type="match status" value="1"/>
</dbReference>
<evidence type="ECO:0000313" key="4">
    <source>
        <dbReference type="Proteomes" id="UP001519344"/>
    </source>
</evidence>
<accession>A0ABS4I8Q5</accession>
<reference evidence="3 4" key="1">
    <citation type="submission" date="2021-03" db="EMBL/GenBank/DDBJ databases">
        <title>Genomic Encyclopedia of Type Strains, Phase IV (KMG-IV): sequencing the most valuable type-strain genomes for metagenomic binning, comparative biology and taxonomic classification.</title>
        <authorList>
            <person name="Goeker M."/>
        </authorList>
    </citation>
    <scope>NUCLEOTIDE SEQUENCE [LARGE SCALE GENOMIC DNA]</scope>
    <source>
        <strain evidence="3 4">DSM 24950</strain>
    </source>
</reference>
<dbReference type="PANTHER" id="PTHR11236">
    <property type="entry name" value="AMINOBENZOATE/ANTHRANILATE SYNTHASE"/>
    <property type="match status" value="1"/>
</dbReference>
<dbReference type="PRINTS" id="PR00095">
    <property type="entry name" value="ANTSNTHASEI"/>
</dbReference>